<dbReference type="SUPFAM" id="SSF81301">
    <property type="entry name" value="Nucleotidyltransferase"/>
    <property type="match status" value="1"/>
</dbReference>
<dbReference type="CDD" id="cd05399">
    <property type="entry name" value="NT_Rel-Spo_like"/>
    <property type="match status" value="1"/>
</dbReference>
<feature type="domain" description="RelA/SpoT" evidence="1">
    <location>
        <begin position="51"/>
        <end position="180"/>
    </location>
</feature>
<dbReference type="SMART" id="SM00954">
    <property type="entry name" value="RelA_SpoT"/>
    <property type="match status" value="1"/>
</dbReference>
<accession>A0A089NS63</accession>
<dbReference type="PANTHER" id="PTHR41773:SF1">
    <property type="entry name" value="RELA_SPOT DOMAIN-CONTAINING PROTEIN"/>
    <property type="match status" value="1"/>
</dbReference>
<keyword evidence="3" id="KW-1185">Reference proteome</keyword>
<proteinExistence type="predicted"/>
<dbReference type="STRING" id="693986.MOC_0948"/>
<dbReference type="RefSeq" id="WP_100793910.1">
    <property type="nucleotide sequence ID" value="NZ_CP003811.1"/>
</dbReference>
<gene>
    <name evidence="2" type="ORF">MOC_0948</name>
</gene>
<dbReference type="InterPro" id="IPR007685">
    <property type="entry name" value="RelA_SpoT"/>
</dbReference>
<evidence type="ECO:0000313" key="3">
    <source>
        <dbReference type="Proteomes" id="UP000029492"/>
    </source>
</evidence>
<name>A0A089NS63_9HYPH</name>
<dbReference type="AlphaFoldDB" id="A0A089NS63"/>
<sequence>MTEQELLDRWNSEQPIYRAWGDHVQSRVRDLLSDRISPVGIDLFLRVPPKPRLKGAASFLEKAFYRGKNYKEPFEQITDKVGVRFVVLLGKDIQQISHIIENCVDWTWSKDRDYEDEQRQKPVQFEYAAVHYILRCRSDLKIGELVVPAEAPCEVQIKTILQHAYSELTHDTLYKPAVIASAGMKRSAAKSMALLEATGDYFNEIVELVDQAVETNKQASQDLSAFYEHAVKAKPEVTRAEGLILEAFEELIGSNIVSRVSQLVAKKPWIARKVEEGRRTSLLFRQPSILAVYTLISEQPAQVKARWPLTPEELRPLYTQFGLSFDNC</sequence>
<dbReference type="EMBL" id="CP003811">
    <property type="protein sequence ID" value="AIQ88703.1"/>
    <property type="molecule type" value="Genomic_DNA"/>
</dbReference>
<dbReference type="Proteomes" id="UP000029492">
    <property type="component" value="Chromosome"/>
</dbReference>
<dbReference type="HOGENOM" id="CLU_844538_0_0_5"/>
<dbReference type="PANTHER" id="PTHR41773">
    <property type="entry name" value="GTP PYROPHOSPHATASE-RELATED"/>
    <property type="match status" value="1"/>
</dbReference>
<evidence type="ECO:0000259" key="1">
    <source>
        <dbReference type="SMART" id="SM00954"/>
    </source>
</evidence>
<reference evidence="2 3" key="1">
    <citation type="journal article" date="2014" name="PLoS ONE">
        <title>Genome Information of Methylobacterium oryzae, a Plant-Probiotic Methylotroph in the Phyllosphere.</title>
        <authorList>
            <person name="Kwak M.J."/>
            <person name="Jeong H."/>
            <person name="Madhaiyan M."/>
            <person name="Lee Y."/>
            <person name="Sa T.M."/>
            <person name="Oh T.K."/>
            <person name="Kim J.F."/>
        </authorList>
    </citation>
    <scope>NUCLEOTIDE SEQUENCE [LARGE SCALE GENOMIC DNA]</scope>
    <source>
        <strain evidence="2 3">CBMB20</strain>
    </source>
</reference>
<organism evidence="2 3">
    <name type="scientific">Methylobacterium oryzae CBMB20</name>
    <dbReference type="NCBI Taxonomy" id="693986"/>
    <lineage>
        <taxon>Bacteria</taxon>
        <taxon>Pseudomonadati</taxon>
        <taxon>Pseudomonadota</taxon>
        <taxon>Alphaproteobacteria</taxon>
        <taxon>Hyphomicrobiales</taxon>
        <taxon>Methylobacteriaceae</taxon>
        <taxon>Methylobacterium</taxon>
    </lineage>
</organism>
<protein>
    <submittedName>
        <fullName evidence="2">RelA/SpoT domain-containing protein</fullName>
    </submittedName>
</protein>
<dbReference type="GO" id="GO:0015969">
    <property type="term" value="P:guanosine tetraphosphate metabolic process"/>
    <property type="evidence" value="ECO:0007669"/>
    <property type="project" value="InterPro"/>
</dbReference>
<dbReference type="Gene3D" id="3.30.460.10">
    <property type="entry name" value="Beta Polymerase, domain 2"/>
    <property type="match status" value="1"/>
</dbReference>
<evidence type="ECO:0000313" key="2">
    <source>
        <dbReference type="EMBL" id="AIQ88703.1"/>
    </source>
</evidence>
<dbReference type="InterPro" id="IPR043519">
    <property type="entry name" value="NT_sf"/>
</dbReference>
<dbReference type="KEGG" id="mor:MOC_0948"/>
<dbReference type="Pfam" id="PF04607">
    <property type="entry name" value="RelA_SpoT"/>
    <property type="match status" value="1"/>
</dbReference>
<dbReference type="eggNOG" id="COG2357">
    <property type="taxonomic scope" value="Bacteria"/>
</dbReference>